<evidence type="ECO:0000313" key="2">
    <source>
        <dbReference type="Proteomes" id="UP000019251"/>
    </source>
</evidence>
<dbReference type="Proteomes" id="UP000019251">
    <property type="component" value="Unassembled WGS sequence"/>
</dbReference>
<proteinExistence type="predicted"/>
<organism evidence="1 2">
    <name type="scientific">Listeria grayi FSL F6-1183</name>
    <dbReference type="NCBI Taxonomy" id="1265827"/>
    <lineage>
        <taxon>Bacteria</taxon>
        <taxon>Bacillati</taxon>
        <taxon>Bacillota</taxon>
        <taxon>Bacilli</taxon>
        <taxon>Bacillales</taxon>
        <taxon>Listeriaceae</taxon>
        <taxon>Listeria</taxon>
    </lineage>
</organism>
<dbReference type="RefSeq" id="WP_036108202.1">
    <property type="nucleotide sequence ID" value="NZ_AODG01000020.1"/>
</dbReference>
<protein>
    <submittedName>
        <fullName evidence="1">Uncharacterized protein</fullName>
    </submittedName>
</protein>
<sequence length="164" mass="17767">MKKALYILGLLLIVGTFVSVLGSTASAHSSENGEYDEVLNSIVSEEESIQIIDTSKPVITPRFIPCGMGGKHMMKGNGIGYVWNKDTKKYLLERGQSYRCSKCGLVVVSQNNVFAGAKSLGKYYTGAGAASNITAIIVKGKKTKLHKNTSLARDPFTQGMSFHR</sequence>
<dbReference type="AlphaFoldDB" id="A0A829R2A8"/>
<name>A0A829R2A8_LISGR</name>
<evidence type="ECO:0000313" key="1">
    <source>
        <dbReference type="EMBL" id="EUJ25912.1"/>
    </source>
</evidence>
<reference evidence="1 2" key="1">
    <citation type="submission" date="2012-12" db="EMBL/GenBank/DDBJ databases">
        <title>Novel taxa of Listeriaceae from agricultural environments in the United States.</title>
        <authorList>
            <person name="den Bakker H.C."/>
            <person name="Allred A."/>
            <person name="Warchocki S."/>
            <person name="Wright E.M."/>
            <person name="Burrell A."/>
            <person name="Nightingale K.K."/>
            <person name="Kephart D."/>
            <person name="Wiedmann M."/>
        </authorList>
    </citation>
    <scope>NUCLEOTIDE SEQUENCE [LARGE SCALE GENOMIC DNA]</scope>
    <source>
        <strain evidence="1 2">FSL F6-1183</strain>
    </source>
</reference>
<comment type="caution">
    <text evidence="1">The sequence shown here is derived from an EMBL/GenBank/DDBJ whole genome shotgun (WGS) entry which is preliminary data.</text>
</comment>
<gene>
    <name evidence="1" type="ORF">LMUR_14294</name>
</gene>
<accession>A0A829R2A8</accession>
<dbReference type="EMBL" id="AODG01000020">
    <property type="protein sequence ID" value="EUJ25912.1"/>
    <property type="molecule type" value="Genomic_DNA"/>
</dbReference>